<reference evidence="2" key="1">
    <citation type="journal article" date="2019" name="Plant Biotechnol. J.">
        <title>Genome sequencing of the Australian wild diploid species Gossypium australe highlights disease resistance and delayed gland morphogenesis.</title>
        <authorList>
            <person name="Cai Y."/>
            <person name="Cai X."/>
            <person name="Wang Q."/>
            <person name="Wang P."/>
            <person name="Zhang Y."/>
            <person name="Cai C."/>
            <person name="Xu Y."/>
            <person name="Wang K."/>
            <person name="Zhou Z."/>
            <person name="Wang C."/>
            <person name="Geng S."/>
            <person name="Li B."/>
            <person name="Dong Q."/>
            <person name="Hou Y."/>
            <person name="Wang H."/>
            <person name="Ai P."/>
            <person name="Liu Z."/>
            <person name="Yi F."/>
            <person name="Sun M."/>
            <person name="An G."/>
            <person name="Cheng J."/>
            <person name="Zhang Y."/>
            <person name="Shi Q."/>
            <person name="Xie Y."/>
            <person name="Shi X."/>
            <person name="Chang Y."/>
            <person name="Huang F."/>
            <person name="Chen Y."/>
            <person name="Hong S."/>
            <person name="Mi L."/>
            <person name="Sun Q."/>
            <person name="Zhang L."/>
            <person name="Zhou B."/>
            <person name="Peng R."/>
            <person name="Zhang X."/>
            <person name="Liu F."/>
        </authorList>
    </citation>
    <scope>NUCLEOTIDE SEQUENCE [LARGE SCALE GENOMIC DNA]</scope>
    <source>
        <strain evidence="2">cv. PA1801</strain>
    </source>
</reference>
<keyword evidence="2" id="KW-1185">Reference proteome</keyword>
<dbReference type="OrthoDB" id="407509at2759"/>
<dbReference type="InterPro" id="IPR052343">
    <property type="entry name" value="Retrotransposon-Effector_Assoc"/>
</dbReference>
<sequence length="419" mass="48582">MAHLKALGSDGYHALFFQNQWDTIGGDVCQWVKKIFAGIQIDQELNNTLIVLIPKKENPEDFSQFRPISLCFVLYKLVMKVIANRFKVIFPKLISQEQARFIVGRNISDNIILTQEVIHSMRCKLKIIFGKAHLDQARLLDSILNQFCEISGHNISVGKSNIFFSKIISGDVRNQIIQIFRFQEIQNLGKYLGVPLFHERVTKHTLSFVVDKSLMIPRGVCLEIEKLARQFIWGHIDRHSKMSLVGWDSIFQARARGGLGFREFVNLDESWNLDMFRVWLPEDVICRIISIPPPHPNSGPDRQRLLTNSERVRRWIGHCTSCALRGHAIEDLTHALRDCPFAKDVWMLVLPRQLKQRTLTAGLNNMKHTWEPIKRLITGRLLQISRIILGFFFPRMELWAEILDMLPQEAWLEIKKEIG</sequence>
<evidence type="ECO:0000313" key="1">
    <source>
        <dbReference type="EMBL" id="KAA3476435.1"/>
    </source>
</evidence>
<organism evidence="1 2">
    <name type="scientific">Gossypium australe</name>
    <dbReference type="NCBI Taxonomy" id="47621"/>
    <lineage>
        <taxon>Eukaryota</taxon>
        <taxon>Viridiplantae</taxon>
        <taxon>Streptophyta</taxon>
        <taxon>Embryophyta</taxon>
        <taxon>Tracheophyta</taxon>
        <taxon>Spermatophyta</taxon>
        <taxon>Magnoliopsida</taxon>
        <taxon>eudicotyledons</taxon>
        <taxon>Gunneridae</taxon>
        <taxon>Pentapetalae</taxon>
        <taxon>rosids</taxon>
        <taxon>malvids</taxon>
        <taxon>Malvales</taxon>
        <taxon>Malvaceae</taxon>
        <taxon>Malvoideae</taxon>
        <taxon>Gossypium</taxon>
    </lineage>
</organism>
<dbReference type="Proteomes" id="UP000325315">
    <property type="component" value="Unassembled WGS sequence"/>
</dbReference>
<dbReference type="PANTHER" id="PTHR46890:SF48">
    <property type="entry name" value="RNA-DIRECTED DNA POLYMERASE"/>
    <property type="match status" value="1"/>
</dbReference>
<gene>
    <name evidence="1" type="ORF">EPI10_010418</name>
</gene>
<proteinExistence type="predicted"/>
<protein>
    <submittedName>
        <fullName evidence="1">Retrovirus-related Pol polyprotein LINE-1</fullName>
    </submittedName>
</protein>
<dbReference type="EMBL" id="SMMG02000004">
    <property type="protein sequence ID" value="KAA3476435.1"/>
    <property type="molecule type" value="Genomic_DNA"/>
</dbReference>
<name>A0A5B6W5A3_9ROSI</name>
<accession>A0A5B6W5A3</accession>
<dbReference type="PANTHER" id="PTHR46890">
    <property type="entry name" value="NON-LTR RETROLELEMENT REVERSE TRANSCRIPTASE-LIKE PROTEIN-RELATED"/>
    <property type="match status" value="1"/>
</dbReference>
<comment type="caution">
    <text evidence="1">The sequence shown here is derived from an EMBL/GenBank/DDBJ whole genome shotgun (WGS) entry which is preliminary data.</text>
</comment>
<dbReference type="AlphaFoldDB" id="A0A5B6W5A3"/>
<evidence type="ECO:0000313" key="2">
    <source>
        <dbReference type="Proteomes" id="UP000325315"/>
    </source>
</evidence>